<keyword evidence="10" id="KW-1185">Reference proteome</keyword>
<dbReference type="InterPro" id="IPR022409">
    <property type="entry name" value="PKD/Chitinase_dom"/>
</dbReference>
<dbReference type="GO" id="GO:0046872">
    <property type="term" value="F:metal ion binding"/>
    <property type="evidence" value="ECO:0007669"/>
    <property type="project" value="UniProtKB-KW"/>
</dbReference>
<feature type="signal peptide" evidence="6">
    <location>
        <begin position="1"/>
        <end position="30"/>
    </location>
</feature>
<dbReference type="InterPro" id="IPR036280">
    <property type="entry name" value="Multihaem_cyt_sf"/>
</dbReference>
<feature type="chain" id="PRO_5009119146" description="PKD domain-containing protein" evidence="6">
    <location>
        <begin position="31"/>
        <end position="961"/>
    </location>
</feature>
<evidence type="ECO:0000256" key="6">
    <source>
        <dbReference type="SAM" id="SignalP"/>
    </source>
</evidence>
<evidence type="ECO:0000256" key="2">
    <source>
        <dbReference type="ARBA" id="ARBA00022729"/>
    </source>
</evidence>
<evidence type="ECO:0000256" key="1">
    <source>
        <dbReference type="ARBA" id="ARBA00022723"/>
    </source>
</evidence>
<dbReference type="InterPro" id="IPR051829">
    <property type="entry name" value="Multiheme_Cytochr_ET"/>
</dbReference>
<dbReference type="Pfam" id="PF18911">
    <property type="entry name" value="PKD_4"/>
    <property type="match status" value="1"/>
</dbReference>
<sequence length="961" mass="103741">MNRANKWTRAIFYSLMPLGFLALASNNLSASDSKSKSESEDESFTIKKAIWKYEENRLIVKGKGGEDLEVVLMNAATEDVLESVVSKDDDWRFKIKIEDDTDVPCKVSAKRSADGTMEEMRVKDAPDNCKGDMGGGDGNMPPIANANGPYAGSPNQAVDFSSEGSSDPEMGDLVYIWDFGDGNTSNEANPSHVYNETGIFQVMLTVKDGEGASSEVMTVASIQEGGQPTAVSINSTSQNGIPGEPVPEQPLLNTDDYRVFAVNDLGMHCGDFDTRISSILPPFNVLHATVIRRGLEPEILGPNDVDVYYSAASNPQDPIITTGQNSAQSGPVYSSRNVATGEVFKTNFWDVARDAYDPFYPPGILPAFYPAGPVEDILDLGLPMPNVEQLYLGDFGLSAEQQAMPGRHGPYVENALEKFEAFVTDQPFFIDMFPALGLDRNFQFGYVVEDVNWFEAPGIPISAFDDFGLENPWPLYRVQAKQGETILASVDTVVPISGEANCGACHGAGVDGGNGLATSALAEVASSLDDPMYEMVPDEVSKEYATDLNLVRLHDQKHGTDLENQTPVVCQQCHYTPALDLAQLGPLGPEFDPYGGFANGRNQISVKSMSNVMHSHHGSLTDAGGEPIFPDMPDAIKDEFGVVSNHQERREILQETCYQCHPGRRTDCLRGAMSNGGMLCQDCHGDMMQVGRDFTDKVTPDNPGDFVLGGNFYDTTADPQQPRVPWANEPGCGSCHTGDAMDNMAGMPGTVVNPADTDSNPDNIRLFKAYLSDDDKATPIVPSNKRFAENSIEADNPAVTGPEDPRIGNPMLYRVSVGHEGIFCEACHGATHGIWPNKHDAANDNVAANQLQGHKGTIIECSTCHEGDLGNTLGGPHGMHPVGNTRFADGGHGDMAERNSDECKACHGPDGLGTVLSRMAVTRDLECDSSTAFCPDGNSATFEKGYMVGCVECHENEINHD</sequence>
<dbReference type="SMART" id="SM00089">
    <property type="entry name" value="PKD"/>
    <property type="match status" value="1"/>
</dbReference>
<name>A0A1E2US67_9GAMM</name>
<feature type="compositionally biased region" description="Basic and acidic residues" evidence="5">
    <location>
        <begin position="118"/>
        <end position="128"/>
    </location>
</feature>
<evidence type="ECO:0000256" key="4">
    <source>
        <dbReference type="PROSITE-ProRule" id="PRU00433"/>
    </source>
</evidence>
<dbReference type="SUPFAM" id="SSF48695">
    <property type="entry name" value="Multiheme cytochromes"/>
    <property type="match status" value="2"/>
</dbReference>
<dbReference type="PROSITE" id="PS50093">
    <property type="entry name" value="PKD"/>
    <property type="match status" value="1"/>
</dbReference>
<keyword evidence="2 6" id="KW-0732">Signal</keyword>
<accession>A0A1E2US67</accession>
<evidence type="ECO:0000259" key="8">
    <source>
        <dbReference type="PROSITE" id="PS51007"/>
    </source>
</evidence>
<dbReference type="Gene3D" id="2.60.40.10">
    <property type="entry name" value="Immunoglobulins"/>
    <property type="match status" value="1"/>
</dbReference>
<evidence type="ECO:0000259" key="7">
    <source>
        <dbReference type="PROSITE" id="PS50093"/>
    </source>
</evidence>
<dbReference type="PROSITE" id="PS51007">
    <property type="entry name" value="CYTC"/>
    <property type="match status" value="1"/>
</dbReference>
<dbReference type="PANTHER" id="PTHR35038:SF8">
    <property type="entry name" value="C-TYPE POLYHEME CYTOCHROME OMCC"/>
    <property type="match status" value="1"/>
</dbReference>
<dbReference type="CDD" id="cd00146">
    <property type="entry name" value="PKD"/>
    <property type="match status" value="1"/>
</dbReference>
<dbReference type="OrthoDB" id="9814800at2"/>
<feature type="domain" description="Cytochrome c" evidence="8">
    <location>
        <begin position="478"/>
        <end position="636"/>
    </location>
</feature>
<dbReference type="InterPro" id="IPR035986">
    <property type="entry name" value="PKD_dom_sf"/>
</dbReference>
<keyword evidence="1 4" id="KW-0479">Metal-binding</keyword>
<reference evidence="9 10" key="1">
    <citation type="submission" date="2016-03" db="EMBL/GenBank/DDBJ databases">
        <title>Chemosynthetic sulphur-oxidizing symbionts of marine invertebrate animals are capable of nitrogen fixation.</title>
        <authorList>
            <person name="Petersen J.M."/>
            <person name="Kemper A."/>
            <person name="Gruber-Vodicka H."/>
            <person name="Cardini U."/>
            <person name="Geest Mvander."/>
            <person name="Kleiner M."/>
            <person name="Bulgheresi S."/>
            <person name="Fussmann M."/>
            <person name="Herbold C."/>
            <person name="Seah B.K.B."/>
            <person name="Antony C.Paul."/>
            <person name="Liu D."/>
            <person name="Belitz A."/>
            <person name="Weber M."/>
        </authorList>
    </citation>
    <scope>NUCLEOTIDE SEQUENCE [LARGE SCALE GENOMIC DNA]</scope>
    <source>
        <strain evidence="9">G_D</strain>
    </source>
</reference>
<dbReference type="STRING" id="1818881.A3196_12440"/>
<comment type="caution">
    <text evidence="9">The sequence shown here is derived from an EMBL/GenBank/DDBJ whole genome shotgun (WGS) entry which is preliminary data.</text>
</comment>
<dbReference type="InterPro" id="IPR000601">
    <property type="entry name" value="PKD_dom"/>
</dbReference>
<evidence type="ECO:0000256" key="5">
    <source>
        <dbReference type="SAM" id="MobiDB-lite"/>
    </source>
</evidence>
<dbReference type="InterPro" id="IPR009056">
    <property type="entry name" value="Cyt_c-like_dom"/>
</dbReference>
<dbReference type="EMBL" id="LVJZ01000003">
    <property type="protein sequence ID" value="ODB97491.1"/>
    <property type="molecule type" value="Genomic_DNA"/>
</dbReference>
<feature type="region of interest" description="Disordered" evidence="5">
    <location>
        <begin position="109"/>
        <end position="128"/>
    </location>
</feature>
<dbReference type="GO" id="GO:0009055">
    <property type="term" value="F:electron transfer activity"/>
    <property type="evidence" value="ECO:0007669"/>
    <property type="project" value="InterPro"/>
</dbReference>
<keyword evidence="3 4" id="KW-0408">Iron</keyword>
<evidence type="ECO:0000313" key="9">
    <source>
        <dbReference type="EMBL" id="ODB97491.1"/>
    </source>
</evidence>
<evidence type="ECO:0008006" key="11">
    <source>
        <dbReference type="Google" id="ProtNLM"/>
    </source>
</evidence>
<dbReference type="AlphaFoldDB" id="A0A1E2US67"/>
<dbReference type="Proteomes" id="UP000094849">
    <property type="component" value="Unassembled WGS sequence"/>
</dbReference>
<dbReference type="SUPFAM" id="SSF49299">
    <property type="entry name" value="PKD domain"/>
    <property type="match status" value="1"/>
</dbReference>
<feature type="domain" description="PKD" evidence="7">
    <location>
        <begin position="141"/>
        <end position="219"/>
    </location>
</feature>
<organism evidence="9 10">
    <name type="scientific">Candidatus Thiodiazotropha endoloripes</name>
    <dbReference type="NCBI Taxonomy" id="1818881"/>
    <lineage>
        <taxon>Bacteria</taxon>
        <taxon>Pseudomonadati</taxon>
        <taxon>Pseudomonadota</taxon>
        <taxon>Gammaproteobacteria</taxon>
        <taxon>Chromatiales</taxon>
        <taxon>Sedimenticolaceae</taxon>
        <taxon>Candidatus Thiodiazotropha</taxon>
    </lineage>
</organism>
<gene>
    <name evidence="9" type="ORF">A3196_12440</name>
</gene>
<dbReference type="InterPro" id="IPR013783">
    <property type="entry name" value="Ig-like_fold"/>
</dbReference>
<evidence type="ECO:0000256" key="3">
    <source>
        <dbReference type="ARBA" id="ARBA00023004"/>
    </source>
</evidence>
<dbReference type="RefSeq" id="WP_083219644.1">
    <property type="nucleotide sequence ID" value="NZ_LVJY01000005.1"/>
</dbReference>
<dbReference type="GO" id="GO:0020037">
    <property type="term" value="F:heme binding"/>
    <property type="evidence" value="ECO:0007669"/>
    <property type="project" value="InterPro"/>
</dbReference>
<keyword evidence="4" id="KW-0349">Heme</keyword>
<proteinExistence type="predicted"/>
<evidence type="ECO:0000313" key="10">
    <source>
        <dbReference type="Proteomes" id="UP000094849"/>
    </source>
</evidence>
<dbReference type="PANTHER" id="PTHR35038">
    <property type="entry name" value="DISSIMILATORY SULFITE REDUCTASE SIRA"/>
    <property type="match status" value="1"/>
</dbReference>
<protein>
    <recommendedName>
        <fullName evidence="11">PKD domain-containing protein</fullName>
    </recommendedName>
</protein>